<dbReference type="Proteomes" id="UP001633002">
    <property type="component" value="Unassembled WGS sequence"/>
</dbReference>
<proteinExistence type="predicted"/>
<feature type="chain" id="PRO_5044753373" description="Bifunctional inhibitor/plant lipid transfer protein/seed storage helical domain-containing protein" evidence="1">
    <location>
        <begin position="26"/>
        <end position="135"/>
    </location>
</feature>
<dbReference type="Gene3D" id="1.10.110.10">
    <property type="entry name" value="Plant lipid-transfer and hydrophobic proteins"/>
    <property type="match status" value="1"/>
</dbReference>
<organism evidence="3 4">
    <name type="scientific">Riccia sorocarpa</name>
    <dbReference type="NCBI Taxonomy" id="122646"/>
    <lineage>
        <taxon>Eukaryota</taxon>
        <taxon>Viridiplantae</taxon>
        <taxon>Streptophyta</taxon>
        <taxon>Embryophyta</taxon>
        <taxon>Marchantiophyta</taxon>
        <taxon>Marchantiopsida</taxon>
        <taxon>Marchantiidae</taxon>
        <taxon>Marchantiales</taxon>
        <taxon>Ricciaceae</taxon>
        <taxon>Riccia</taxon>
    </lineage>
</organism>
<evidence type="ECO:0000313" key="4">
    <source>
        <dbReference type="Proteomes" id="UP001633002"/>
    </source>
</evidence>
<dbReference type="AlphaFoldDB" id="A0ABD3HFP3"/>
<dbReference type="EMBL" id="JBJQOH010000004">
    <property type="protein sequence ID" value="KAL3689170.1"/>
    <property type="molecule type" value="Genomic_DNA"/>
</dbReference>
<feature type="signal peptide" evidence="1">
    <location>
        <begin position="1"/>
        <end position="25"/>
    </location>
</feature>
<gene>
    <name evidence="3" type="ORF">R1sor_015479</name>
</gene>
<name>A0ABD3HFP3_9MARC</name>
<dbReference type="SMART" id="SM00499">
    <property type="entry name" value="AAI"/>
    <property type="match status" value="1"/>
</dbReference>
<accession>A0ABD3HFP3</accession>
<sequence>MATNRVAAISIFFMGIVVMAQLSEGKNCPNNLLLSLAPCASAVSGNRPSVPSGACCTAVRKADVDCVCQAYTRGQIPKSVNKNLVLGLVKKCKKSIPKNYKCGGTKPLANQTLKDLRSFKRRVHGGERWNGRRAC</sequence>
<evidence type="ECO:0000256" key="1">
    <source>
        <dbReference type="SAM" id="SignalP"/>
    </source>
</evidence>
<evidence type="ECO:0000259" key="2">
    <source>
        <dbReference type="SMART" id="SM00499"/>
    </source>
</evidence>
<keyword evidence="1" id="KW-0732">Signal</keyword>
<dbReference type="PANTHER" id="PTHR33286">
    <property type="entry name" value="BIFUNCTIONAL INHIBITOR/LIPID-TRANSFER PROTEIN/SEED STORAGE 2S ALBUMIN SUPERFAMILY PROTEIN"/>
    <property type="match status" value="1"/>
</dbReference>
<comment type="caution">
    <text evidence="3">The sequence shown here is derived from an EMBL/GenBank/DDBJ whole genome shotgun (WGS) entry which is preliminary data.</text>
</comment>
<dbReference type="InterPro" id="IPR036312">
    <property type="entry name" value="Bifun_inhib/LTP/seed_sf"/>
</dbReference>
<keyword evidence="4" id="KW-1185">Reference proteome</keyword>
<dbReference type="PANTHER" id="PTHR33286:SF1">
    <property type="entry name" value="OS01G0800600 PROTEIN"/>
    <property type="match status" value="1"/>
</dbReference>
<evidence type="ECO:0000313" key="3">
    <source>
        <dbReference type="EMBL" id="KAL3689170.1"/>
    </source>
</evidence>
<dbReference type="InterPro" id="IPR016140">
    <property type="entry name" value="Bifunc_inhib/LTP/seed_store"/>
</dbReference>
<dbReference type="SUPFAM" id="SSF47699">
    <property type="entry name" value="Bifunctional inhibitor/lipid-transfer protein/seed storage 2S albumin"/>
    <property type="match status" value="1"/>
</dbReference>
<dbReference type="Pfam" id="PF14368">
    <property type="entry name" value="LTP_2"/>
    <property type="match status" value="1"/>
</dbReference>
<feature type="domain" description="Bifunctional inhibitor/plant lipid transfer protein/seed storage helical" evidence="2">
    <location>
        <begin position="28"/>
        <end position="102"/>
    </location>
</feature>
<reference evidence="3 4" key="1">
    <citation type="submission" date="2024-09" db="EMBL/GenBank/DDBJ databases">
        <title>Chromosome-scale assembly of Riccia sorocarpa.</title>
        <authorList>
            <person name="Paukszto L."/>
        </authorList>
    </citation>
    <scope>NUCLEOTIDE SEQUENCE [LARGE SCALE GENOMIC DNA]</scope>
    <source>
        <strain evidence="3">LP-2024</strain>
        <tissue evidence="3">Aerial parts of the thallus</tissue>
    </source>
</reference>
<protein>
    <recommendedName>
        <fullName evidence="2">Bifunctional inhibitor/plant lipid transfer protein/seed storage helical domain-containing protein</fullName>
    </recommendedName>
</protein>